<proteinExistence type="predicted"/>
<dbReference type="RefSeq" id="WP_285049140.1">
    <property type="nucleotide sequence ID" value="NZ_JAMGTK010000016.1"/>
</dbReference>
<dbReference type="Proteomes" id="UP001173223">
    <property type="component" value="Unassembled WGS sequence"/>
</dbReference>
<evidence type="ECO:0008006" key="3">
    <source>
        <dbReference type="Google" id="ProtNLM"/>
    </source>
</evidence>
<accession>A0AAW6WCT9</accession>
<dbReference type="EMBL" id="JAMGTK010000016">
    <property type="protein sequence ID" value="MDK4512433.1"/>
    <property type="molecule type" value="Genomic_DNA"/>
</dbReference>
<gene>
    <name evidence="1" type="ORF">MWG07_09255</name>
</gene>
<reference evidence="1" key="2">
    <citation type="submission" date="2022-04" db="EMBL/GenBank/DDBJ databases">
        <authorList>
            <person name="Livingstone P.G."/>
        </authorList>
    </citation>
    <scope>NUCLEOTIDE SEQUENCE</scope>
    <source>
        <strain evidence="1">BRON_8</strain>
    </source>
</reference>
<name>A0AAW6WCT9_9FUSO</name>
<evidence type="ECO:0000313" key="1">
    <source>
        <dbReference type="EMBL" id="MDK4512433.1"/>
    </source>
</evidence>
<keyword evidence="2" id="KW-1185">Reference proteome</keyword>
<protein>
    <recommendedName>
        <fullName evidence="3">Resolvase HTH domain-containing protein</fullName>
    </recommendedName>
</protein>
<evidence type="ECO:0000313" key="2">
    <source>
        <dbReference type="Proteomes" id="UP001173223"/>
    </source>
</evidence>
<comment type="caution">
    <text evidence="1">The sequence shown here is derived from an EMBL/GenBank/DDBJ whole genome shotgun (WGS) entry which is preliminary data.</text>
</comment>
<reference evidence="1" key="1">
    <citation type="journal article" date="2022" name="Gene">
        <title>A genome-led study on the pathogenesis of Fusobacterium necrophorum infections.</title>
        <authorList>
            <person name="Thapa G."/>
            <person name="Jayal A."/>
            <person name="Sikazwe E."/>
            <person name="Perry T."/>
            <person name="Mohammed Al Balushi A."/>
            <person name="Livingstone P."/>
        </authorList>
    </citation>
    <scope>NUCLEOTIDE SEQUENCE</scope>
    <source>
        <strain evidence="1">BRON_8</strain>
    </source>
</reference>
<sequence>MIRMKRIASFDNPEQAFLFCKEKNRGQQNPKYLTFRINKKLYIVQKMLLPIEKIEMQEKKPRVPSEVARVKRNYILSKVPEILELRNQGMFWKDIAEKVKLNEKTCKRYYKKNN</sequence>
<dbReference type="AlphaFoldDB" id="A0AAW6WCT9"/>
<organism evidence="1 2">
    <name type="scientific">Fusobacterium necrophorum</name>
    <dbReference type="NCBI Taxonomy" id="859"/>
    <lineage>
        <taxon>Bacteria</taxon>
        <taxon>Fusobacteriati</taxon>
        <taxon>Fusobacteriota</taxon>
        <taxon>Fusobacteriia</taxon>
        <taxon>Fusobacteriales</taxon>
        <taxon>Fusobacteriaceae</taxon>
        <taxon>Fusobacterium</taxon>
    </lineage>
</organism>